<evidence type="ECO:0000256" key="9">
    <source>
        <dbReference type="ARBA" id="ARBA00023136"/>
    </source>
</evidence>
<dbReference type="KEGG" id="caua:113110745"/>
<dbReference type="InterPro" id="IPR026229">
    <property type="entry name" value="VOPP1"/>
</dbReference>
<protein>
    <recommendedName>
        <fullName evidence="14">WW domain binding protein VOPP1</fullName>
    </recommendedName>
    <alternativeName>
        <fullName evidence="15">Vesicular, overexpressed in cancer, prosurvival protein 1</fullName>
    </alternativeName>
</protein>
<evidence type="ECO:0000256" key="1">
    <source>
        <dbReference type="ARBA" id="ARBA00004358"/>
    </source>
</evidence>
<dbReference type="PRINTS" id="PR02068">
    <property type="entry name" value="VOPPROTEIN1"/>
</dbReference>
<organism evidence="17 18">
    <name type="scientific">Carassius auratus</name>
    <name type="common">Goldfish</name>
    <dbReference type="NCBI Taxonomy" id="7957"/>
    <lineage>
        <taxon>Eukaryota</taxon>
        <taxon>Metazoa</taxon>
        <taxon>Chordata</taxon>
        <taxon>Craniata</taxon>
        <taxon>Vertebrata</taxon>
        <taxon>Euteleostomi</taxon>
        <taxon>Actinopterygii</taxon>
        <taxon>Neopterygii</taxon>
        <taxon>Teleostei</taxon>
        <taxon>Ostariophysi</taxon>
        <taxon>Cypriniformes</taxon>
        <taxon>Cyprinidae</taxon>
        <taxon>Cyprininae</taxon>
        <taxon>Carassius</taxon>
    </lineage>
</organism>
<keyword evidence="7 16" id="KW-1133">Transmembrane helix</keyword>
<comment type="similarity">
    <text evidence="3">Belongs to the VOPP1/ECOP family.</text>
</comment>
<evidence type="ECO:0000256" key="8">
    <source>
        <dbReference type="ARBA" id="ARBA00023015"/>
    </source>
</evidence>
<evidence type="ECO:0000313" key="18">
    <source>
        <dbReference type="RefSeq" id="XP_026130691.1"/>
    </source>
</evidence>
<evidence type="ECO:0000256" key="4">
    <source>
        <dbReference type="ARBA" id="ARBA00022692"/>
    </source>
</evidence>
<keyword evidence="4 16" id="KW-0812">Transmembrane</keyword>
<evidence type="ECO:0000256" key="5">
    <source>
        <dbReference type="ARBA" id="ARBA00022729"/>
    </source>
</evidence>
<evidence type="ECO:0000256" key="14">
    <source>
        <dbReference type="ARBA" id="ARBA00035708"/>
    </source>
</evidence>
<feature type="transmembrane region" description="Helical" evidence="16">
    <location>
        <begin position="87"/>
        <end position="107"/>
    </location>
</feature>
<dbReference type="GO" id="GO:0031902">
    <property type="term" value="C:late endosome membrane"/>
    <property type="evidence" value="ECO:0007669"/>
    <property type="project" value="UniProtKB-SubCell"/>
</dbReference>
<gene>
    <name evidence="18" type="primary">LOC113110745</name>
</gene>
<comment type="subcellular location">
    <subcellularLocation>
        <location evidence="1">Cytoplasmic vesicle membrane</location>
        <topology evidence="1">Single-pass type I membrane protein</topology>
    </subcellularLocation>
    <subcellularLocation>
        <location evidence="13">Late endosome membrane</location>
        <topology evidence="13">Single-pass membrane protein</topology>
    </subcellularLocation>
    <subcellularLocation>
        <location evidence="2">Lysosome membrane</location>
        <topology evidence="2">Single-pass membrane protein</topology>
    </subcellularLocation>
</comment>
<dbReference type="GO" id="GO:0005765">
    <property type="term" value="C:lysosomal membrane"/>
    <property type="evidence" value="ECO:0007669"/>
    <property type="project" value="UniProtKB-SubCell"/>
</dbReference>
<name>A0A6P6QBB6_CARAU</name>
<keyword evidence="9 16" id="KW-0472">Membrane</keyword>
<evidence type="ECO:0000256" key="7">
    <source>
        <dbReference type="ARBA" id="ARBA00022989"/>
    </source>
</evidence>
<keyword evidence="8" id="KW-0805">Transcription regulation</keyword>
<evidence type="ECO:0000256" key="11">
    <source>
        <dbReference type="ARBA" id="ARBA00023228"/>
    </source>
</evidence>
<dbReference type="PANTHER" id="PTHR14971">
    <property type="entry name" value="VESICULAR, OVEREXPRESSED IN CANCER, PROSURVIVAL PROTEIN 1"/>
    <property type="match status" value="1"/>
</dbReference>
<dbReference type="PANTHER" id="PTHR14971:SF2">
    <property type="entry name" value="VESICULAR, OVEREXPRESSED IN CANCER, PROSURVIVAL PROTEIN 1"/>
    <property type="match status" value="1"/>
</dbReference>
<evidence type="ECO:0000313" key="17">
    <source>
        <dbReference type="Proteomes" id="UP000515129"/>
    </source>
</evidence>
<evidence type="ECO:0000256" key="6">
    <source>
        <dbReference type="ARBA" id="ARBA00022753"/>
    </source>
</evidence>
<dbReference type="AlphaFoldDB" id="A0A6P6QBB6"/>
<accession>A0A6P6QBB6</accession>
<keyword evidence="10" id="KW-0804">Transcription</keyword>
<evidence type="ECO:0000256" key="12">
    <source>
        <dbReference type="ARBA" id="ARBA00023329"/>
    </source>
</evidence>
<dbReference type="RefSeq" id="XP_026130691.1">
    <property type="nucleotide sequence ID" value="XM_026274906.1"/>
</dbReference>
<keyword evidence="17" id="KW-1185">Reference proteome</keyword>
<dbReference type="GeneID" id="113110745"/>
<keyword evidence="12" id="KW-0968">Cytoplasmic vesicle</keyword>
<evidence type="ECO:0000256" key="15">
    <source>
        <dbReference type="ARBA" id="ARBA00035715"/>
    </source>
</evidence>
<sequence>MFQCRTCGSTTHCLKERPSPLSSSFSDLCPSPASGLLITLLFAETVAEKKYCWYFEGDYPVYFVCKTYEDCCGTQCCVRDLSVQRIWYFWLLLIIGILCCCSTGYFIRRRVHPYPPPEGPDFNVSFTRHPNIAPGLRQAGFHNYGDSETAVLSTVYPAQTHPGHMTAVYSALPPYYSQPPPSYDRVMQDSQKKETDS</sequence>
<dbReference type="OrthoDB" id="6629737at2759"/>
<keyword evidence="5" id="KW-0732">Signal</keyword>
<evidence type="ECO:0000256" key="2">
    <source>
        <dbReference type="ARBA" id="ARBA00004363"/>
    </source>
</evidence>
<evidence type="ECO:0000256" key="13">
    <source>
        <dbReference type="ARBA" id="ARBA00035628"/>
    </source>
</evidence>
<evidence type="ECO:0000256" key="16">
    <source>
        <dbReference type="SAM" id="Phobius"/>
    </source>
</evidence>
<keyword evidence="11" id="KW-0458">Lysosome</keyword>
<keyword evidence="6" id="KW-0967">Endosome</keyword>
<reference evidence="18" key="1">
    <citation type="submission" date="2025-08" db="UniProtKB">
        <authorList>
            <consortium name="RefSeq"/>
        </authorList>
    </citation>
    <scope>IDENTIFICATION</scope>
    <source>
        <strain evidence="18">Wakin</strain>
        <tissue evidence="18">Muscle</tissue>
    </source>
</reference>
<evidence type="ECO:0000256" key="10">
    <source>
        <dbReference type="ARBA" id="ARBA00023163"/>
    </source>
</evidence>
<dbReference type="Proteomes" id="UP000515129">
    <property type="component" value="Chromosome 2"/>
</dbReference>
<proteinExistence type="inferred from homology"/>
<evidence type="ECO:0000256" key="3">
    <source>
        <dbReference type="ARBA" id="ARBA00006655"/>
    </source>
</evidence>